<evidence type="ECO:0000313" key="1">
    <source>
        <dbReference type="EMBL" id="KFD46852.1"/>
    </source>
</evidence>
<accession>A0A085MTH2</accession>
<protein>
    <submittedName>
        <fullName evidence="2">Uncharacterized protein</fullName>
    </submittedName>
</protein>
<evidence type="ECO:0000313" key="3">
    <source>
        <dbReference type="Proteomes" id="UP000030764"/>
    </source>
</evidence>
<sequence length="139" mass="15996">MQLLLQHLIDIRDRGCQLSFQPKKGVDFKSRPPWISLLGLFSSEVVWMLSYPVQLRAGVRAEHSIALHASESMKDFTCADNVYRLSRFIWSFAPPIVRIDFIYKRQVFAACTTCKFHFFTMRPGMVDEVESSSCSELAL</sequence>
<name>A0A085MTH2_9BILA</name>
<dbReference type="Proteomes" id="UP000030758">
    <property type="component" value="Unassembled WGS sequence"/>
</dbReference>
<dbReference type="EMBL" id="KL363350">
    <property type="protein sequence ID" value="KFD46852.1"/>
    <property type="molecule type" value="Genomic_DNA"/>
</dbReference>
<dbReference type="Proteomes" id="UP000030764">
    <property type="component" value="Unassembled WGS sequence"/>
</dbReference>
<gene>
    <name evidence="1" type="ORF">M513_12257</name>
    <name evidence="2" type="ORF">M514_12257</name>
</gene>
<dbReference type="EMBL" id="KL367663">
    <property type="protein sequence ID" value="KFD60518.1"/>
    <property type="molecule type" value="Genomic_DNA"/>
</dbReference>
<proteinExistence type="predicted"/>
<keyword evidence="3" id="KW-1185">Reference proteome</keyword>
<dbReference type="AlphaFoldDB" id="A0A085MTH2"/>
<reference evidence="2 3" key="1">
    <citation type="journal article" date="2014" name="Nat. Genet.">
        <title>Genome and transcriptome of the porcine whipworm Trichuris suis.</title>
        <authorList>
            <person name="Jex A.R."/>
            <person name="Nejsum P."/>
            <person name="Schwarz E.M."/>
            <person name="Hu L."/>
            <person name="Young N.D."/>
            <person name="Hall R.S."/>
            <person name="Korhonen P.K."/>
            <person name="Liao S."/>
            <person name="Thamsborg S."/>
            <person name="Xia J."/>
            <person name="Xu P."/>
            <person name="Wang S."/>
            <person name="Scheerlinck J.P."/>
            <person name="Hofmann A."/>
            <person name="Sternberg P.W."/>
            <person name="Wang J."/>
            <person name="Gasser R.B."/>
        </authorList>
    </citation>
    <scope>NUCLEOTIDE SEQUENCE [LARGE SCALE GENOMIC DNA]</scope>
    <source>
        <strain evidence="2">DCEP-RM93F</strain>
        <strain evidence="1">DCEP-RM93M</strain>
    </source>
</reference>
<evidence type="ECO:0000313" key="2">
    <source>
        <dbReference type="EMBL" id="KFD60518.1"/>
    </source>
</evidence>
<organism evidence="2">
    <name type="scientific">Trichuris suis</name>
    <name type="common">pig whipworm</name>
    <dbReference type="NCBI Taxonomy" id="68888"/>
    <lineage>
        <taxon>Eukaryota</taxon>
        <taxon>Metazoa</taxon>
        <taxon>Ecdysozoa</taxon>
        <taxon>Nematoda</taxon>
        <taxon>Enoplea</taxon>
        <taxon>Dorylaimia</taxon>
        <taxon>Trichinellida</taxon>
        <taxon>Trichuridae</taxon>
        <taxon>Trichuris</taxon>
    </lineage>
</organism>